<protein>
    <recommendedName>
        <fullName evidence="4">Acyl-CoA dehydrogenase</fullName>
    </recommendedName>
</protein>
<gene>
    <name evidence="2" type="ORF">HUK65_02450</name>
</gene>
<dbReference type="EMBL" id="JACBXS010000003">
    <property type="protein sequence ID" value="NYS23837.1"/>
    <property type="molecule type" value="Genomic_DNA"/>
</dbReference>
<evidence type="ECO:0000313" key="3">
    <source>
        <dbReference type="Proteomes" id="UP000529417"/>
    </source>
</evidence>
<sequence>MTHPMPPRGIDLLDQAATELRQTLAPQLTGAARYHALLAANAVATAAREARAAPHLATADAALAGLDPAAIRAGAHDQDASLHARLKTRAALRAWIADPRSLSPEDRATHLPKDLHDT</sequence>
<reference evidence="2 3" key="1">
    <citation type="journal article" date="2000" name="Arch. Microbiol.">
        <title>Rhodobaca bogoriensis gen. nov. and sp. nov., an alkaliphilic purple nonsulfur bacterium from African Rift Valley soda lakes.</title>
        <authorList>
            <person name="Milford A.D."/>
            <person name="Achenbach L.A."/>
            <person name="Jung D.O."/>
            <person name="Madigan M.T."/>
        </authorList>
    </citation>
    <scope>NUCLEOTIDE SEQUENCE [LARGE SCALE GENOMIC DNA]</scope>
    <source>
        <strain evidence="2 3">2376</strain>
    </source>
</reference>
<dbReference type="AlphaFoldDB" id="A0A7Z0HXF6"/>
<evidence type="ECO:0008006" key="4">
    <source>
        <dbReference type="Google" id="ProtNLM"/>
    </source>
</evidence>
<dbReference type="RefSeq" id="WP_179904541.1">
    <property type="nucleotide sequence ID" value="NZ_JACBXS010000003.1"/>
</dbReference>
<feature type="compositionally biased region" description="Basic and acidic residues" evidence="1">
    <location>
        <begin position="103"/>
        <end position="118"/>
    </location>
</feature>
<accession>A0A7Z0HXF6</accession>
<keyword evidence="3" id="KW-1185">Reference proteome</keyword>
<organism evidence="2 3">
    <name type="scientific">Rhabdonatronobacter sediminivivens</name>
    <dbReference type="NCBI Taxonomy" id="2743469"/>
    <lineage>
        <taxon>Bacteria</taxon>
        <taxon>Pseudomonadati</taxon>
        <taxon>Pseudomonadota</taxon>
        <taxon>Alphaproteobacteria</taxon>
        <taxon>Rhodobacterales</taxon>
        <taxon>Paracoccaceae</taxon>
        <taxon>Rhabdonatronobacter</taxon>
    </lineage>
</organism>
<name>A0A7Z0HXF6_9RHOB</name>
<evidence type="ECO:0000313" key="2">
    <source>
        <dbReference type="EMBL" id="NYS23837.1"/>
    </source>
</evidence>
<evidence type="ECO:0000256" key="1">
    <source>
        <dbReference type="SAM" id="MobiDB-lite"/>
    </source>
</evidence>
<dbReference type="Proteomes" id="UP000529417">
    <property type="component" value="Unassembled WGS sequence"/>
</dbReference>
<feature type="region of interest" description="Disordered" evidence="1">
    <location>
        <begin position="97"/>
        <end position="118"/>
    </location>
</feature>
<proteinExistence type="predicted"/>
<comment type="caution">
    <text evidence="2">The sequence shown here is derived from an EMBL/GenBank/DDBJ whole genome shotgun (WGS) entry which is preliminary data.</text>
</comment>